<name>A0A328AMK9_9CAUL</name>
<evidence type="ECO:0000256" key="4">
    <source>
        <dbReference type="ARBA" id="ARBA00022679"/>
    </source>
</evidence>
<dbReference type="PANTHER" id="PTHR43527:SF2">
    <property type="entry name" value="4-DIPHOSPHOCYTIDYL-2-C-METHYL-D-ERYTHRITOL KINASE, CHLOROPLASTIC"/>
    <property type="match status" value="1"/>
</dbReference>
<feature type="active site" evidence="10">
    <location>
        <position position="137"/>
    </location>
</feature>
<proteinExistence type="inferred from homology"/>
<comment type="catalytic activity">
    <reaction evidence="10">
        <text>4-CDP-2-C-methyl-D-erythritol + ATP = 4-CDP-2-C-methyl-D-erythritol 2-phosphate + ADP + H(+)</text>
        <dbReference type="Rhea" id="RHEA:18437"/>
        <dbReference type="ChEBI" id="CHEBI:15378"/>
        <dbReference type="ChEBI" id="CHEBI:30616"/>
        <dbReference type="ChEBI" id="CHEBI:57823"/>
        <dbReference type="ChEBI" id="CHEBI:57919"/>
        <dbReference type="ChEBI" id="CHEBI:456216"/>
        <dbReference type="EC" id="2.7.1.148"/>
    </reaction>
</comment>
<dbReference type="NCBIfam" id="TIGR00154">
    <property type="entry name" value="ispE"/>
    <property type="match status" value="1"/>
</dbReference>
<evidence type="ECO:0000313" key="13">
    <source>
        <dbReference type="EMBL" id="RAK55641.1"/>
    </source>
</evidence>
<dbReference type="InterPro" id="IPR004424">
    <property type="entry name" value="IspE"/>
</dbReference>
<dbReference type="AlphaFoldDB" id="A0A328AMK9"/>
<dbReference type="RefSeq" id="WP_111529389.1">
    <property type="nucleotide sequence ID" value="NZ_JBHRSG010000003.1"/>
</dbReference>
<dbReference type="InterPro" id="IPR036554">
    <property type="entry name" value="GHMP_kinase_C_sf"/>
</dbReference>
<evidence type="ECO:0000256" key="10">
    <source>
        <dbReference type="HAMAP-Rule" id="MF_00061"/>
    </source>
</evidence>
<dbReference type="InterPro" id="IPR020568">
    <property type="entry name" value="Ribosomal_Su5_D2-typ_SF"/>
</dbReference>
<evidence type="ECO:0000256" key="2">
    <source>
        <dbReference type="ARBA" id="ARBA00012052"/>
    </source>
</evidence>
<dbReference type="Pfam" id="PF00288">
    <property type="entry name" value="GHMP_kinases_N"/>
    <property type="match status" value="1"/>
</dbReference>
<dbReference type="Gene3D" id="3.30.70.890">
    <property type="entry name" value="GHMP kinase, C-terminal domain"/>
    <property type="match status" value="1"/>
</dbReference>
<evidence type="ECO:0000256" key="7">
    <source>
        <dbReference type="ARBA" id="ARBA00022840"/>
    </source>
</evidence>
<keyword evidence="7 10" id="KW-0067">ATP-binding</keyword>
<dbReference type="Gene3D" id="3.30.230.10">
    <property type="match status" value="1"/>
</dbReference>
<feature type="domain" description="GHMP kinase N-terminal" evidence="11">
    <location>
        <begin position="67"/>
        <end position="144"/>
    </location>
</feature>
<dbReference type="InterPro" id="IPR013750">
    <property type="entry name" value="GHMP_kinase_C_dom"/>
</dbReference>
<dbReference type="SUPFAM" id="SSF55060">
    <property type="entry name" value="GHMP Kinase, C-terminal domain"/>
    <property type="match status" value="1"/>
</dbReference>
<feature type="domain" description="GHMP kinase C-terminal" evidence="12">
    <location>
        <begin position="205"/>
        <end position="276"/>
    </location>
</feature>
<evidence type="ECO:0000256" key="8">
    <source>
        <dbReference type="ARBA" id="ARBA00023229"/>
    </source>
</evidence>
<gene>
    <name evidence="10" type="primary">ispE</name>
    <name evidence="13" type="ORF">DJ017_14550</name>
</gene>
<reference evidence="14" key="1">
    <citation type="submission" date="2018-05" db="EMBL/GenBank/DDBJ databases">
        <authorList>
            <person name="Li X."/>
        </authorList>
    </citation>
    <scope>NUCLEOTIDE SEQUENCE [LARGE SCALE GENOMIC DNA]</scope>
    <source>
        <strain evidence="14">LX32</strain>
    </source>
</reference>
<dbReference type="EMBL" id="QFYQ01000001">
    <property type="protein sequence ID" value="RAK55641.1"/>
    <property type="molecule type" value="Genomic_DNA"/>
</dbReference>
<evidence type="ECO:0000256" key="1">
    <source>
        <dbReference type="ARBA" id="ARBA00009684"/>
    </source>
</evidence>
<feature type="binding site" evidence="10">
    <location>
        <begin position="96"/>
        <end position="106"/>
    </location>
    <ligand>
        <name>ATP</name>
        <dbReference type="ChEBI" id="CHEBI:30616"/>
    </ligand>
</feature>
<accession>A0A328AMK9</accession>
<dbReference type="GO" id="GO:0050515">
    <property type="term" value="F:4-(cytidine 5'-diphospho)-2-C-methyl-D-erythritol kinase activity"/>
    <property type="evidence" value="ECO:0007669"/>
    <property type="project" value="UniProtKB-UniRule"/>
</dbReference>
<keyword evidence="5 10" id="KW-0547">Nucleotide-binding</keyword>
<dbReference type="SUPFAM" id="SSF54211">
    <property type="entry name" value="Ribosomal protein S5 domain 2-like"/>
    <property type="match status" value="1"/>
</dbReference>
<dbReference type="PIRSF" id="PIRSF010376">
    <property type="entry name" value="IspE"/>
    <property type="match status" value="1"/>
</dbReference>
<dbReference type="GO" id="GO:0016114">
    <property type="term" value="P:terpenoid biosynthetic process"/>
    <property type="evidence" value="ECO:0007669"/>
    <property type="project" value="UniProtKB-UniRule"/>
</dbReference>
<keyword evidence="8 10" id="KW-0414">Isoprene biosynthesis</keyword>
<evidence type="ECO:0000256" key="5">
    <source>
        <dbReference type="ARBA" id="ARBA00022741"/>
    </source>
</evidence>
<dbReference type="GO" id="GO:0005524">
    <property type="term" value="F:ATP binding"/>
    <property type="evidence" value="ECO:0007669"/>
    <property type="project" value="UniProtKB-UniRule"/>
</dbReference>
<keyword evidence="14" id="KW-1185">Reference proteome</keyword>
<dbReference type="HAMAP" id="MF_00061">
    <property type="entry name" value="IspE"/>
    <property type="match status" value="1"/>
</dbReference>
<evidence type="ECO:0000256" key="6">
    <source>
        <dbReference type="ARBA" id="ARBA00022777"/>
    </source>
</evidence>
<evidence type="ECO:0000256" key="3">
    <source>
        <dbReference type="ARBA" id="ARBA00017473"/>
    </source>
</evidence>
<dbReference type="InterPro" id="IPR014721">
    <property type="entry name" value="Ribsml_uS5_D2-typ_fold_subgr"/>
</dbReference>
<comment type="similarity">
    <text evidence="1 10">Belongs to the GHMP kinase family. IspE subfamily.</text>
</comment>
<dbReference type="GO" id="GO:0019288">
    <property type="term" value="P:isopentenyl diphosphate biosynthetic process, methylerythritol 4-phosphate pathway"/>
    <property type="evidence" value="ECO:0007669"/>
    <property type="project" value="UniProtKB-UniRule"/>
</dbReference>
<comment type="function">
    <text evidence="10">Catalyzes the phosphorylation of the position 2 hydroxy group of 4-diphosphocytidyl-2C-methyl-D-erythritol.</text>
</comment>
<sequence>MPKAAFAPAKVNLFLHVGPPAADGYHPICSLMVFADIGDVVMAYQAEALEVTVLGPFASALEGEGNNLVLRAARGLIAEARRPVAPFGISLDKRLPVAAGLGGGSSDAGATLRLLRELGLKAPEDRLEMVAESLGADGAACLWGRPVLAEGRGERLTPAPALPTLEAVLVNPRVPVQTGEVYKAYDASGAFGDVTPPPAPDRFEDVVELAAWLSMQRNDLEPAAIRVAPAVGDVLETLRGEPETLLARVSGSGGTCFALCRSDLEAETLAQRIEAMAPDWWVRRCRLGGPWPDPE</sequence>
<dbReference type="NCBIfam" id="NF011202">
    <property type="entry name" value="PRK14608.1"/>
    <property type="match status" value="1"/>
</dbReference>
<keyword evidence="4 10" id="KW-0808">Transferase</keyword>
<dbReference type="OrthoDB" id="9809438at2"/>
<evidence type="ECO:0000313" key="14">
    <source>
        <dbReference type="Proteomes" id="UP000249254"/>
    </source>
</evidence>
<dbReference type="InterPro" id="IPR006204">
    <property type="entry name" value="GHMP_kinase_N_dom"/>
</dbReference>
<dbReference type="Proteomes" id="UP000249254">
    <property type="component" value="Unassembled WGS sequence"/>
</dbReference>
<keyword evidence="6 10" id="KW-0418">Kinase</keyword>
<organism evidence="13 14">
    <name type="scientific">Phenylobacterium soli</name>
    <dbReference type="NCBI Taxonomy" id="2170551"/>
    <lineage>
        <taxon>Bacteria</taxon>
        <taxon>Pseudomonadati</taxon>
        <taxon>Pseudomonadota</taxon>
        <taxon>Alphaproteobacteria</taxon>
        <taxon>Caulobacterales</taxon>
        <taxon>Caulobacteraceae</taxon>
        <taxon>Phenylobacterium</taxon>
    </lineage>
</organism>
<evidence type="ECO:0000259" key="11">
    <source>
        <dbReference type="Pfam" id="PF00288"/>
    </source>
</evidence>
<evidence type="ECO:0000259" key="12">
    <source>
        <dbReference type="Pfam" id="PF08544"/>
    </source>
</evidence>
<dbReference type="Pfam" id="PF08544">
    <property type="entry name" value="GHMP_kinases_C"/>
    <property type="match status" value="1"/>
</dbReference>
<protein>
    <recommendedName>
        <fullName evidence="3 10">4-diphosphocytidyl-2-C-methyl-D-erythritol kinase</fullName>
        <shortName evidence="10">CMK</shortName>
        <ecNumber evidence="2 10">2.7.1.148</ecNumber>
    </recommendedName>
    <alternativeName>
        <fullName evidence="9 10">4-(cytidine-5'-diphospho)-2-C-methyl-D-erythritol kinase</fullName>
    </alternativeName>
</protein>
<dbReference type="PANTHER" id="PTHR43527">
    <property type="entry name" value="4-DIPHOSPHOCYTIDYL-2-C-METHYL-D-ERYTHRITOL KINASE, CHLOROPLASTIC"/>
    <property type="match status" value="1"/>
</dbReference>
<comment type="pathway">
    <text evidence="10">Isoprenoid biosynthesis; isopentenyl diphosphate biosynthesis via DXP pathway; isopentenyl diphosphate from 1-deoxy-D-xylulose 5-phosphate: step 3/6.</text>
</comment>
<dbReference type="EC" id="2.7.1.148" evidence="2 10"/>
<dbReference type="UniPathway" id="UPA00056">
    <property type="reaction ID" value="UER00094"/>
</dbReference>
<evidence type="ECO:0000256" key="9">
    <source>
        <dbReference type="ARBA" id="ARBA00032554"/>
    </source>
</evidence>
<comment type="caution">
    <text evidence="13">The sequence shown here is derived from an EMBL/GenBank/DDBJ whole genome shotgun (WGS) entry which is preliminary data.</text>
</comment>
<feature type="active site" evidence="10">
    <location>
        <position position="10"/>
    </location>
</feature>